<dbReference type="InterPro" id="IPR006935">
    <property type="entry name" value="Helicase/UvrB_N"/>
</dbReference>
<dbReference type="EMBL" id="JAFBDZ010000002">
    <property type="protein sequence ID" value="MBM7585136.1"/>
    <property type="molecule type" value="Genomic_DNA"/>
</dbReference>
<feature type="transmembrane region" description="Helical" evidence="1">
    <location>
        <begin position="712"/>
        <end position="731"/>
    </location>
</feature>
<dbReference type="CDD" id="cd18785">
    <property type="entry name" value="SF2_C"/>
    <property type="match status" value="1"/>
</dbReference>
<dbReference type="Pfam" id="PF04851">
    <property type="entry name" value="ResIII"/>
    <property type="match status" value="1"/>
</dbReference>
<dbReference type="Proteomes" id="UP001646157">
    <property type="component" value="Unassembled WGS sequence"/>
</dbReference>
<keyword evidence="4" id="KW-1185">Reference proteome</keyword>
<dbReference type="SUPFAM" id="SSF52540">
    <property type="entry name" value="P-loop containing nucleoside triphosphate hydrolases"/>
    <property type="match status" value="1"/>
</dbReference>
<comment type="caution">
    <text evidence="3">The sequence shown here is derived from an EMBL/GenBank/DDBJ whole genome shotgun (WGS) entry which is preliminary data.</text>
</comment>
<dbReference type="GO" id="GO:0004386">
    <property type="term" value="F:helicase activity"/>
    <property type="evidence" value="ECO:0007669"/>
    <property type="project" value="UniProtKB-KW"/>
</dbReference>
<dbReference type="PROSITE" id="PS51192">
    <property type="entry name" value="HELICASE_ATP_BIND_1"/>
    <property type="match status" value="1"/>
</dbReference>
<dbReference type="PANTHER" id="PTHR47396:SF1">
    <property type="entry name" value="ATP-DEPENDENT HELICASE IRC3-RELATED"/>
    <property type="match status" value="1"/>
</dbReference>
<dbReference type="PANTHER" id="PTHR47396">
    <property type="entry name" value="TYPE I RESTRICTION ENZYME ECOKI R PROTEIN"/>
    <property type="match status" value="1"/>
</dbReference>
<dbReference type="Gene3D" id="3.40.50.300">
    <property type="entry name" value="P-loop containing nucleotide triphosphate hydrolases"/>
    <property type="match status" value="2"/>
</dbReference>
<evidence type="ECO:0000313" key="4">
    <source>
        <dbReference type="Proteomes" id="UP001646157"/>
    </source>
</evidence>
<keyword evidence="1" id="KW-1133">Transmembrane helix</keyword>
<evidence type="ECO:0000313" key="3">
    <source>
        <dbReference type="EMBL" id="MBM7585136.1"/>
    </source>
</evidence>
<dbReference type="InterPro" id="IPR001650">
    <property type="entry name" value="Helicase_C-like"/>
</dbReference>
<evidence type="ECO:0000259" key="2">
    <source>
        <dbReference type="PROSITE" id="PS51192"/>
    </source>
</evidence>
<sequence>MKTFPKDISFLYDWRTYQQRVLSSLEEHLQNRHFHLIAPPGSGKTVLGLEVMLRLNEPTIILAPTLAIKNQWLERFVELFLKQNKAPDWVSMDLKNPKFLTITTYQSLHSIVSKGADKEESKDEILIEDEINEREKITSYSQTVLESIEQIGFKTLIFDEAHHLRSSWWKSAMQFRSQLSQPNLVALTATPPYDVSLSEWNRYIELCGPIDIEISVPELVKEQDLCPHQDYLYFSAPSFDERETIQSFRDDVSQTREKLLANSVFVNMLKEHPWMIKPDDHIESILAAPSYFSSLLIFLNEADEIKWKDYKHILGTKKTIPKLELDWLETLLTGCIYQDPYTQGFEEVIKEIKKWLSRIGAIDRKKVYLRSTKKIDRMLLTSVSKLRSINEIVQFEASTLKDDLRLVILTDYIRLADLPRNADDEKKLTRLGVIPIFESLRRNMMTGVKLGVLCGSVVILPRSAIPALNEIISCEIKENLRITPLQHDDHYVSLQMNGSQSQQVVRIMTELFTAGEIHVLTGTTSLLGEGWDAPSINSIILASYVGTFMLSNQMRGRAIRVQRGNDHKSSTIWHLVCIDPSQKETGYDIDTLSRRFKAFVGVSHTGDYIENGMDRLNLELAPLGATKLQNLNQQMFDHARRRSELSTHWRQATDKSGNHKMVEELKTAPESLPRSTLITNTIKALIMQGLMFGLFIFAQLLEEIAYLELESFISFLYIVLFVLAISVIFMLPKTIKGIWLWIKHGRLETSAKQLGETVIETLHHLDLIKTDLDEIEMKVTQEFNGFINFWLNGGTRYEQTLILEAIQEIQEPIDNPRYFIKRKSKWGPFLRYDYHVVPQVIARNKKGAEFFLQQWKKRVGKAELIFARTLEGRQELLKARMKSLSAAFVRKTERVSAWK</sequence>
<dbReference type="Pfam" id="PF00271">
    <property type="entry name" value="Helicase_C"/>
    <property type="match status" value="1"/>
</dbReference>
<evidence type="ECO:0000256" key="1">
    <source>
        <dbReference type="SAM" id="Phobius"/>
    </source>
</evidence>
<reference evidence="3 4" key="1">
    <citation type="submission" date="2021-01" db="EMBL/GenBank/DDBJ databases">
        <title>Genomic Encyclopedia of Type Strains, Phase IV (KMG-IV): sequencing the most valuable type-strain genomes for metagenomic binning, comparative biology and taxonomic classification.</title>
        <authorList>
            <person name="Goeker M."/>
        </authorList>
    </citation>
    <scope>NUCLEOTIDE SEQUENCE [LARGE SCALE GENOMIC DNA]</scope>
    <source>
        <strain evidence="3 4">DSM 24834</strain>
    </source>
</reference>
<feature type="transmembrane region" description="Helical" evidence="1">
    <location>
        <begin position="682"/>
        <end position="700"/>
    </location>
</feature>
<name>A0ABS2NBA2_9BACI</name>
<keyword evidence="1" id="KW-0812">Transmembrane</keyword>
<dbReference type="RefSeq" id="WP_205170442.1">
    <property type="nucleotide sequence ID" value="NZ_JAFBDZ010000002.1"/>
</dbReference>
<accession>A0ABS2NBA2</accession>
<gene>
    <name evidence="3" type="ORF">JOC86_001678</name>
</gene>
<dbReference type="InterPro" id="IPR014001">
    <property type="entry name" value="Helicase_ATP-bd"/>
</dbReference>
<keyword evidence="3" id="KW-0547">Nucleotide-binding</keyword>
<organism evidence="3 4">
    <name type="scientific">Rossellomorea pakistanensis</name>
    <dbReference type="NCBI Taxonomy" id="992288"/>
    <lineage>
        <taxon>Bacteria</taxon>
        <taxon>Bacillati</taxon>
        <taxon>Bacillota</taxon>
        <taxon>Bacilli</taxon>
        <taxon>Bacillales</taxon>
        <taxon>Bacillaceae</taxon>
        <taxon>Rossellomorea</taxon>
    </lineage>
</organism>
<dbReference type="InterPro" id="IPR027417">
    <property type="entry name" value="P-loop_NTPase"/>
</dbReference>
<keyword evidence="1" id="KW-0472">Membrane</keyword>
<dbReference type="InterPro" id="IPR050742">
    <property type="entry name" value="Helicase_Restrict-Modif_Enz"/>
</dbReference>
<feature type="domain" description="Helicase ATP-binding" evidence="2">
    <location>
        <begin position="25"/>
        <end position="209"/>
    </location>
</feature>
<keyword evidence="3" id="KW-0347">Helicase</keyword>
<keyword evidence="3" id="KW-0067">ATP-binding</keyword>
<proteinExistence type="predicted"/>
<dbReference type="SMART" id="SM00487">
    <property type="entry name" value="DEXDc"/>
    <property type="match status" value="1"/>
</dbReference>
<keyword evidence="3" id="KW-0378">Hydrolase</keyword>
<protein>
    <submittedName>
        <fullName evidence="3">Superfamily II DNA or RNA helicase</fullName>
    </submittedName>
</protein>